<feature type="domain" description="Transposase IS204/IS1001/IS1096/IS1165 helix-turn-helix" evidence="2">
    <location>
        <begin position="9"/>
        <end position="56"/>
    </location>
</feature>
<comment type="caution">
    <text evidence="3">The sequence shown here is derived from an EMBL/GenBank/DDBJ whole genome shotgun (WGS) entry which is preliminary data.</text>
</comment>
<protein>
    <submittedName>
        <fullName evidence="3">ISL3 family transposase</fullName>
    </submittedName>
</protein>
<proteinExistence type="predicted"/>
<evidence type="ECO:0000313" key="3">
    <source>
        <dbReference type="EMBL" id="MDP8149533.1"/>
    </source>
</evidence>
<accession>A0AAW8CJY7</accession>
<dbReference type="Pfam" id="PF13542">
    <property type="entry name" value="HTH_Tnp_ISL3"/>
    <property type="match status" value="1"/>
</dbReference>
<dbReference type="InterPro" id="IPR047951">
    <property type="entry name" value="Transpos_ISL3"/>
</dbReference>
<feature type="non-terminal residue" evidence="3">
    <location>
        <position position="1"/>
    </location>
</feature>
<evidence type="ECO:0000259" key="1">
    <source>
        <dbReference type="Pfam" id="PF01610"/>
    </source>
</evidence>
<dbReference type="NCBIfam" id="NF033550">
    <property type="entry name" value="transpos_ISL3"/>
    <property type="match status" value="1"/>
</dbReference>
<keyword evidence="4" id="KW-1185">Reference proteome</keyword>
<feature type="non-terminal residue" evidence="3">
    <location>
        <position position="265"/>
    </location>
</feature>
<dbReference type="Pfam" id="PF01610">
    <property type="entry name" value="DDE_Tnp_ISL3"/>
    <property type="match status" value="1"/>
</dbReference>
<dbReference type="PANTHER" id="PTHR33498">
    <property type="entry name" value="TRANSPOSASE FOR INSERTION SEQUENCE ELEMENT IS1557"/>
    <property type="match status" value="1"/>
</dbReference>
<sequence length="265" mass="29853">GSVKLITPDWSGKLSGFTLLFEALLLQLAISMPVSKVSQLVGVSEYKIWAMLDKYVEQALSEQDLSTIEQIGIDETSIAKGHSYISLFVDLYQRRTIHISEGKGSDTICDFVAHLTKQNGTAEQVKEVSCDMSPAFIKGVSESLPEAKITFDKFHILKLINEAVDSVRRTEAKTNPLLKGNRYTVLKNDANLTAKQREAKSSLSKLNLKTMRAVSMRETFQQLYSSPDLFSFEQALKRWYFWATHSQLSPMIKVAKTIKKHWNGV</sequence>
<feature type="domain" description="Transposase IS204/IS1001/IS1096/IS1165 DDE" evidence="1">
    <location>
        <begin position="71"/>
        <end position="265"/>
    </location>
</feature>
<name>A0AAW8CJY7_9PAST</name>
<dbReference type="InterPro" id="IPR002560">
    <property type="entry name" value="Transposase_DDE"/>
</dbReference>
<dbReference type="Proteomes" id="UP001226020">
    <property type="component" value="Unassembled WGS sequence"/>
</dbReference>
<gene>
    <name evidence="3" type="ORF">QJU57_10710</name>
</gene>
<dbReference type="AlphaFoldDB" id="A0AAW8CJY7"/>
<reference evidence="3 4" key="1">
    <citation type="journal article" date="2023" name="Front. Microbiol.">
        <title>Phylogeography and host specificity of Pasteurellaceae pathogenic to sea-farmed fish in the north-east Atlantic.</title>
        <authorList>
            <person name="Gulla S."/>
            <person name="Colquhoun D.J."/>
            <person name="Olsen A.B."/>
            <person name="Spilsberg B."/>
            <person name="Lagesen K."/>
            <person name="Aakesson C.P."/>
            <person name="Strom S."/>
            <person name="Manji F."/>
            <person name="Birkbeck T.H."/>
            <person name="Nilsen H.K."/>
        </authorList>
    </citation>
    <scope>NUCLEOTIDE SEQUENCE [LARGE SCALE GENOMIC DNA]</scope>
    <source>
        <strain evidence="3 4">NVIB3131</strain>
    </source>
</reference>
<dbReference type="RefSeq" id="WP_306352478.1">
    <property type="nucleotide sequence ID" value="NZ_JASAWV010000067.1"/>
</dbReference>
<dbReference type="EMBL" id="JASAXT010000053">
    <property type="protein sequence ID" value="MDP8149533.1"/>
    <property type="molecule type" value="Genomic_DNA"/>
</dbReference>
<dbReference type="PANTHER" id="PTHR33498:SF1">
    <property type="entry name" value="TRANSPOSASE FOR INSERTION SEQUENCE ELEMENT IS1557"/>
    <property type="match status" value="1"/>
</dbReference>
<organism evidence="3 4">
    <name type="scientific">Phocoenobacter atlanticus subsp. atlanticus</name>
    <dbReference type="NCBI Taxonomy" id="3061285"/>
    <lineage>
        <taxon>Bacteria</taxon>
        <taxon>Pseudomonadati</taxon>
        <taxon>Pseudomonadota</taxon>
        <taxon>Gammaproteobacteria</taxon>
        <taxon>Pasteurellales</taxon>
        <taxon>Pasteurellaceae</taxon>
        <taxon>Phocoenobacter</taxon>
        <taxon>Phocoenobacter atlanticus</taxon>
    </lineage>
</organism>
<evidence type="ECO:0000259" key="2">
    <source>
        <dbReference type="Pfam" id="PF13542"/>
    </source>
</evidence>
<dbReference type="InterPro" id="IPR032877">
    <property type="entry name" value="Transposase_HTH"/>
</dbReference>
<evidence type="ECO:0000313" key="4">
    <source>
        <dbReference type="Proteomes" id="UP001226020"/>
    </source>
</evidence>